<evidence type="ECO:0000256" key="2">
    <source>
        <dbReference type="ARBA" id="ARBA00006432"/>
    </source>
</evidence>
<dbReference type="GO" id="GO:0003824">
    <property type="term" value="F:catalytic activity"/>
    <property type="evidence" value="ECO:0007669"/>
    <property type="project" value="InterPro"/>
</dbReference>
<evidence type="ECO:0000256" key="6">
    <source>
        <dbReference type="ARBA" id="ARBA00023194"/>
    </source>
</evidence>
<comment type="similarity">
    <text evidence="2">Belongs to the ATP-dependent AMP-binding enzyme family.</text>
</comment>
<dbReference type="InterPro" id="IPR010071">
    <property type="entry name" value="AA_adenyl_dom"/>
</dbReference>
<evidence type="ECO:0000256" key="7">
    <source>
        <dbReference type="SAM" id="MobiDB-lite"/>
    </source>
</evidence>
<dbReference type="InterPro" id="IPR020806">
    <property type="entry name" value="PKS_PP-bd"/>
</dbReference>
<dbReference type="PROSITE" id="PS00012">
    <property type="entry name" value="PHOSPHOPANTETHEINE"/>
    <property type="match status" value="3"/>
</dbReference>
<dbReference type="CDD" id="cd19543">
    <property type="entry name" value="DCL_NRPS"/>
    <property type="match status" value="1"/>
</dbReference>
<dbReference type="NCBIfam" id="NF003417">
    <property type="entry name" value="PRK04813.1"/>
    <property type="match status" value="4"/>
</dbReference>
<keyword evidence="3" id="KW-0596">Phosphopantetheine</keyword>
<dbReference type="InterPro" id="IPR025110">
    <property type="entry name" value="AMP-bd_C"/>
</dbReference>
<keyword evidence="6" id="KW-0045">Antibiotic biosynthesis</keyword>
<dbReference type="PANTHER" id="PTHR45527:SF1">
    <property type="entry name" value="FATTY ACID SYNTHASE"/>
    <property type="match status" value="1"/>
</dbReference>
<dbReference type="GO" id="GO:0017000">
    <property type="term" value="P:antibiotic biosynthetic process"/>
    <property type="evidence" value="ECO:0007669"/>
    <property type="project" value="UniProtKB-KW"/>
</dbReference>
<dbReference type="Gene3D" id="1.10.1200.10">
    <property type="entry name" value="ACP-like"/>
    <property type="match status" value="4"/>
</dbReference>
<dbReference type="InterPro" id="IPR023213">
    <property type="entry name" value="CAT-like_dom_sf"/>
</dbReference>
<dbReference type="FunFam" id="1.10.1200.10:FF:000016">
    <property type="entry name" value="Non-ribosomal peptide synthase"/>
    <property type="match status" value="1"/>
</dbReference>
<dbReference type="CDD" id="cd19540">
    <property type="entry name" value="LCL_NRPS-like"/>
    <property type="match status" value="1"/>
</dbReference>
<dbReference type="Gene3D" id="3.30.559.10">
    <property type="entry name" value="Chloramphenicol acetyltransferase-like domain"/>
    <property type="match status" value="7"/>
</dbReference>
<dbReference type="GO" id="GO:0043041">
    <property type="term" value="P:amino acid activation for nonribosomal peptide biosynthetic process"/>
    <property type="evidence" value="ECO:0007669"/>
    <property type="project" value="TreeGrafter"/>
</dbReference>
<dbReference type="RefSeq" id="WP_197002392.1">
    <property type="nucleotide sequence ID" value="NZ_BONS01000003.1"/>
</dbReference>
<dbReference type="PROSITE" id="PS00455">
    <property type="entry name" value="AMP_BINDING"/>
    <property type="match status" value="4"/>
</dbReference>
<dbReference type="SUPFAM" id="SSF47336">
    <property type="entry name" value="ACP-like"/>
    <property type="match status" value="4"/>
</dbReference>
<dbReference type="Gene3D" id="3.40.50.12780">
    <property type="entry name" value="N-terminal domain of ligase-like"/>
    <property type="match status" value="2"/>
</dbReference>
<dbReference type="InterPro" id="IPR000873">
    <property type="entry name" value="AMP-dep_synth/lig_dom"/>
</dbReference>
<dbReference type="Proteomes" id="UP000622552">
    <property type="component" value="Unassembled WGS sequence"/>
</dbReference>
<protein>
    <submittedName>
        <fullName evidence="9">Amino acid adenylation domain-containing protein/non-ribosomal peptide synthase protein (TIGR01720 family)</fullName>
    </submittedName>
</protein>
<organism evidence="9 10">
    <name type="scientific">Longispora fulva</name>
    <dbReference type="NCBI Taxonomy" id="619741"/>
    <lineage>
        <taxon>Bacteria</taxon>
        <taxon>Bacillati</taxon>
        <taxon>Actinomycetota</taxon>
        <taxon>Actinomycetes</taxon>
        <taxon>Micromonosporales</taxon>
        <taxon>Micromonosporaceae</taxon>
        <taxon>Longispora</taxon>
    </lineage>
</organism>
<dbReference type="InterPro" id="IPR010060">
    <property type="entry name" value="NRPS_synth"/>
</dbReference>
<comment type="caution">
    <text evidence="9">The sequence shown here is derived from an EMBL/GenBank/DDBJ whole genome shotgun (WGS) entry which is preliminary data.</text>
</comment>
<dbReference type="FunFam" id="1.10.1200.10:FF:000005">
    <property type="entry name" value="Nonribosomal peptide synthetase 1"/>
    <property type="match status" value="2"/>
</dbReference>
<dbReference type="Gene3D" id="3.30.559.30">
    <property type="entry name" value="Nonribosomal peptide synthetase, condensation domain"/>
    <property type="match status" value="7"/>
</dbReference>
<dbReference type="InterPro" id="IPR006162">
    <property type="entry name" value="Ppantetheine_attach_site"/>
</dbReference>
<evidence type="ECO:0000313" key="10">
    <source>
        <dbReference type="Proteomes" id="UP000622552"/>
    </source>
</evidence>
<name>A0A8J7KEQ4_9ACTN</name>
<feature type="domain" description="Carrier" evidence="8">
    <location>
        <begin position="3929"/>
        <end position="4004"/>
    </location>
</feature>
<dbReference type="GO" id="GO:0005737">
    <property type="term" value="C:cytoplasm"/>
    <property type="evidence" value="ECO:0007669"/>
    <property type="project" value="TreeGrafter"/>
</dbReference>
<dbReference type="Pfam" id="PF00550">
    <property type="entry name" value="PP-binding"/>
    <property type="match status" value="4"/>
</dbReference>
<dbReference type="Gene3D" id="2.30.38.10">
    <property type="entry name" value="Luciferase, Domain 3"/>
    <property type="match status" value="2"/>
</dbReference>
<evidence type="ECO:0000256" key="5">
    <source>
        <dbReference type="ARBA" id="ARBA00022737"/>
    </source>
</evidence>
<dbReference type="SUPFAM" id="SSF56801">
    <property type="entry name" value="Acetyl-CoA synthetase-like"/>
    <property type="match status" value="4"/>
</dbReference>
<dbReference type="EMBL" id="JADOUF010000001">
    <property type="protein sequence ID" value="MBG6135255.1"/>
    <property type="molecule type" value="Genomic_DNA"/>
</dbReference>
<dbReference type="GO" id="GO:0031177">
    <property type="term" value="F:phosphopantetheine binding"/>
    <property type="evidence" value="ECO:0007669"/>
    <property type="project" value="InterPro"/>
</dbReference>
<dbReference type="InterPro" id="IPR042099">
    <property type="entry name" value="ANL_N_sf"/>
</dbReference>
<dbReference type="PROSITE" id="PS50075">
    <property type="entry name" value="CARRIER"/>
    <property type="match status" value="4"/>
</dbReference>
<dbReference type="FunFam" id="3.40.50.12780:FF:000012">
    <property type="entry name" value="Non-ribosomal peptide synthetase"/>
    <property type="match status" value="3"/>
</dbReference>
<dbReference type="FunFam" id="3.40.50.980:FF:000001">
    <property type="entry name" value="Non-ribosomal peptide synthetase"/>
    <property type="match status" value="3"/>
</dbReference>
<keyword evidence="10" id="KW-1185">Reference proteome</keyword>
<dbReference type="Gene3D" id="3.40.50.980">
    <property type="match status" value="4"/>
</dbReference>
<dbReference type="FunFam" id="3.30.300.30:FF:000010">
    <property type="entry name" value="Enterobactin synthetase component F"/>
    <property type="match status" value="1"/>
</dbReference>
<dbReference type="InterPro" id="IPR020845">
    <property type="entry name" value="AMP-binding_CS"/>
</dbReference>
<dbReference type="GO" id="GO:0008610">
    <property type="term" value="P:lipid biosynthetic process"/>
    <property type="evidence" value="ECO:0007669"/>
    <property type="project" value="UniProtKB-ARBA"/>
</dbReference>
<feature type="region of interest" description="Disordered" evidence="7">
    <location>
        <begin position="1978"/>
        <end position="2000"/>
    </location>
</feature>
<dbReference type="Pfam" id="PF00501">
    <property type="entry name" value="AMP-binding"/>
    <property type="match status" value="4"/>
</dbReference>
<dbReference type="InterPro" id="IPR045851">
    <property type="entry name" value="AMP-bd_C_sf"/>
</dbReference>
<keyword evidence="5" id="KW-0677">Repeat</keyword>
<dbReference type="Pfam" id="PF13193">
    <property type="entry name" value="AMP-binding_C"/>
    <property type="match status" value="4"/>
</dbReference>
<dbReference type="SUPFAM" id="SSF52777">
    <property type="entry name" value="CoA-dependent acyltransferases"/>
    <property type="match status" value="14"/>
</dbReference>
<sequence>MELTRAQQGIWYADQLGTGPAYRIGGYAEVGGDVDVDRLASCVRRAVAGAGCLHVRFTESDGRVRQEPVPARAELPVLRCSPGEARDRMLADLADATDLFGQALYVLEDGRVWWYQRYHMLVMDPDGCAALTRRAAALYAGAADLLPDGGPQDLLDAEAGYDPAADRAYWTDLLAGVSEPARLVEPARSGGRLALRRTVGRAVDPALAVAAVAAYTHRMTGAHDVVLGLPVSARLDQATRDVPGMVSTVLPLRVAVRPDTVTSDLVADVARAVAELTEHSRYRAEELCRDLRVPGGIRELVGPAVTVVPDSGPWPFVDLSRGPVSDLSFFVYPTHLVLAADPAACGPEALEDHERRFLAVLDAFDAAGPVGTIDLLSADECAQVLGEFAVADAPVADLTWPAAFEAQARRDPAAVAVVCESERLTYGELDAAANRVARLLRSRGVVAEDVVAVAVPRSVDLVVALLGVMKAGAAYLPLDLEHPADRLDYMVTDAAARLVLTVPALAGDVPAVRTGDSPVFLGDADGFDGTGLDVPVALDQAAYVIYTSGSTGRPKGVVCSHDGIGSLVATATERIGIDRSSRVIQFASVGFDVTVWDLVMSLCVGGRVIVVPAERRVAGRALTDYVAAHRATHMILPPSLVAALPGDCALPDGSVLIVGTETVPSELIARWARRLTVVAAYGLTEATVNSTLWPAEEDWVGPVPIGRPDPNTRCYVLDSALRPVPVGAVGEVYVGGRGLARGYLGRPGLTAGRFVADPYAGCAGARMYRTGDRARWRADGNLDFLGRSDGQLKIRGHRIEPGEIESAMMAYPGVGQAAVTVREDQPGVRHLVGYAVGDVDPVALRAHLADTLPEYMVPAVVPLDGPLPLTPNGKLDRSALPAPDWAAMTGDDAPTGPVEETLAALFAETLGLPRVGAHDNFFALGGDSIVAIGLVSRARRAGLTISPRDVFERRTVARLAAVAGDATTVVSDDGVGLVPATPITHWLRELGGEIATFHQSMLLTVPVGFEGVPAALAALVDRHDLLRSRLRRDADWALEVAPVGTGTMPLTTVAGPVSEAETRAAVGRLDPDAGVMAQAVWFPDAGRLFVALHHLVVDGVTWRILCSDLADLAGGRTPPPVGTSFRRWSQVLSAEALTRAAELDWWRGVFAGGVPEPGLRKLETRDSAGTAVHLTITLPAGLTAPLLTTVPAGYHGAVNDVLLTALAVAWSRWQDTALVLDLESHGREDSLAGVDLSGTLGWFTSIYPVRLDAGAVDWDEFLAGGPVVGRVLRRVKEQLRAVPGNGIGHGLLRHLNADTREALAALPVPPLLFNYLGRFAIGEATAWDAAPEAEPMGDAFDPDMPLGHLLEVNCAARDVAGEPALTATWTWPDGVFADGEVAALARLWFDALGALARHTGTGHSPSDFPLVALTQDEIDGYDAEVAGLADVLPVTPLQEGLYFHAHVDGNAADLYVPQRHIDLSGPLDPGALRRSAQDLLDRHAPLRASFRQRADGQVVQLIAARVDAEWREAVGDPDELAAAERARGFDPASGPLIRFLLVPLAADRHRLVLTLHHLVSDGWSEPLIVRELLARYAPGGNAARLGAVPSYRDYLEFVGGRDREAARAAWTGALGQLDGPTIVAPPGPPGRPVQLAVALPDGLTDALTARARDLGVTVHTVVQGAWGLLLGRRTASEDVVFGTTVSGRHAEVDGVESLVGALINTLPVRMRWSLGDSVATVLTRLQEEQSLLLDHQHLGLAELQRIGGVGALFDTLVVSENLPGGDLPRSGDLAVTGTRSLDATHYPLSLLVGYGDRLDLRLEHDPGRVDADAAARLADQLVLLLAAVASDPGRPVSQIDLGTWGPLTGASVPVPPSTVAELFAAQAARTPDAPAVVSGTQRASYAALDTRAGRLAAELVDRGVRPGEVVAVAVPRSVDLVVALLAVLKAGAAYLPVDAGYPVERVRFMLADSGARMVLTSADTRLPQVDGVTPVLVGAGDRPDGSGPALGSPAHDPGSRGFRPGDAAYLIYTSGSTGRPKGVVVSHGAIGNQLAWSADRFPLGVGDAVLQLASPSFDTSVWELFWPLTSGAAVVLPGDHLDPAHLAGLIRAHRVSAVTFVPSLVEAFLRSDDVTADPSWAASLRWVSCGGEALTADLAERWHALTGTRLDNFYGPTEAAVQVTWWGTDGTEESAVPLGGPVWNTRLYVLDAGLRPAAEGELYLAGDQLARGYHDRAGLTADRFVADPYGPAGARMYRTGDIVARRGDGALEYRGRTDQHVKVRGHRVELGEIEARLAAEPSVARAVVLARTDGPGSVRLVGYVVPVPGAAPAGDALRAWVAAALPAPMVPGVFVLLDALPLTPSGKVDRPALPAPDLPRAVPGAALAGGVPAVTPAGGALGVLRAVFAEVLRLSDVGPEEDFFVLGGDSILSISVSNRARREGIDISPREVFVHRTPAALATIGSPAAPPVATGPADDGVGDVPALPVMHWLREHSPDIAGYTLPMLITTPAGADAASIAATLQTVLDHHPALRLTLTRIASVLWSLETTPAGTVRATDLLRTVDLTGTGDLRERIAAEFGAAVRRLDPDTGVMVQAVWFDGGPDVPGRLLLAVHHLAVDGVSWRILFEDLAAAWRGEPLEPVGTSLRTYAKAVAAQAQGPGRLTELTHWARTLAPGADLVPGATVGGTARRRVTRLTSAETAPLLTTVPAAVHADVTDVLLAALRIAVDSPADLLVDVERHGREDLGERLDLSRTVGWFTSVQPVRLAPGAGASSSAASAAGAGLGASDGAGGGLSAGAGARSRSGSGATVGVGSVAGWEVVKQVKERLREAPDGGLGHGLLRYLNAQVAPILARMAAPQVLFNYFGRFPSATGADWTPAPEADALDVVNGGIAPSHLLQVDAVCEETPDGPRLTVTWTWSDGGLSEEDVAALGERWADALRDLASDVTGTSGLTPSDLTVLALGQDDIVRVEAAAGGAVADIWPLSPLQEGLYFHSSYDAGAIDLYTAQDYFDLARVDVDRLRAAGRALLARNPSVRAGFTSDGLASPVQFVAAGCELPVTEVDLTGLDPESRPLRVAELMAADRTRRFDLARPPLCRLLLIRLGDTDRLVVSHHLILWDGWSEGLFLQELFSLYETGGAGGETPGSYRDYLVWLAGQDTAASALAWRDALAGLAEPTLVAPAGRDPRPVIPHRHEAVLSERVSDRVRAGARSAGVTLNAVLNAAWALALSNQVGRDDVVFGTTVAGRPADVPGVESVIGLFLNTVPVRVALDPRETVGALLRRIQDDRGRLMAHEHVGLGVIQREAGHTHLFDTLYVLQNFSGGDDDLAGLKERHGIVSSGSVDATHYPLVLVIAPREKLLVRLDYRADLFAPAAAEALLTRFTTIVERLVEDTSVLVGALDVVPARERDRLAVDWDASRRPLDGSTVADLLAERVARTPDETALVFCAQVWTYAELDARINRLARLMADAGAGPERVVALALPRSADMVAALFAVLRTGAAYLPLDLDYPAERLAFMLDDAAPLCVVSTVAVAATLPDTGVPALLIDDPATAATLDALPADPLRRTFNLEHPAYLIYTSGSTGRPKGVVTPYRGLTNMQLNHREAIFDPVVAGAGGRRLRIAHTVSFSFDMSWEELLWLVEGHEVHVCDEELRRDAEALVAYCDTHRIDVINVTPTYAHHLIEEGLLAEGHYRPALVLLGGEAVSDAVWSALRDAEGTLGYNLYGPTEYTINTLGGGTTDSDTPTIGRAIWNTRAYVLDSCLRPVPVGAPGELYVGGVGLARGYHARPGLTADRFVADPFGAVSSGSLSSSAKDASGLREAGARMYRTGDLVRQRPDGNLDFLGRTDDQVKIRGYRIELGEVEAAVEAHPDVTHAAVVVLDKRLVGYVVGDAPTLREYLKARLPAYMVPAALVSVDRLPLTVNGKLDIRALPAPDATPAVPSRAPATEAERVLCALYADVLGVGTVGVDDSFFDLGGHSLLATRLVSRARTALSADLSIRDLFEAPTVADLVRRIGVSDRAALVPQDRPERLPLSFAQRRLWLVQQLDGDSSAYNFPIAFSVRGALDLGALRAAFGDVAGRHEALRTVFAEHDGRPYQRILDADVPFEVVADLDLAATIDRPFDLSTEVPLRVTVSETAPGEHLVVVLLHHVTTDEWSDGPFLADLAAAYAARLAGSAPDWAPLPVQYADYTLWQQGLDTTAQLDYWRTALAGLPEEIELPTDRARPAVPDFRGGAERIAFTPEVADGVRRLAQEYGASAFMVFQAAVAALLSRLGCGTDIPFGVPVAGRTDEALDDLVGFFVNTVVLREDVSGDPTMGELVARVRETNLAAFDHQDVPFEAVVEACNPTRSTSRNPLFQVMLSYRNPVGDDFALAGLETAFVDFETGTAKFDLAFTFSDGDAYVEYRTDLFDPGTVTTIGQRLTRLLGAAVADPTLRVGEIDILDADERHRVLEGFNDTARPVAELSMIAAFEARVAISPDSVAVVDRHRSVSYAQLDERATAIARLLAARGVGREDVVALALPRSADLVAAVLGTLKLGAAFLPLDLAHPADRLSYMLTDSGARLVVAAPETALPDVLPRLSLDETGDAPLPPAPTGVDHAAYVIYTSGSTGRPKGVVLTHEGIGSLVATAVHRMGIAPDSRVLQFASIGFDVFVFELAMALCVGGRLVCVPDDARVPGPALTGFVAERRITHMILPPSLVSALPADCELPKDAVVLVGTETVPPDLVGRWAERLRLFGAYGLTEATVNSTLWDAVPGWTGAVPIGVPDPNTRCYVLDAALRPAPVGVVGELYVGGRGLARGYLGRPGLTAERFVADPFVVDGGPGSSAQDASGPRPSARMYRTGDRARWRADGNLDFLGRVDDQVKIRGFRIELGEIEAVLARHPGVAQAAVVAHRDGDITRLVGYVVPAGTGVLDPADVRAGVVATLPEYMVPTAVVVLDGPLPLTPNGKLDRRRLPVPDWAGLTGGDLPVTREQEILAGLFGEILGLADVGVHDNFFALGGHSMAAMRLVGRIRAAFGVELAVRDVFDAPTVAGVTALLSTAVAGRAPLRPRPAADVVPIAPAQRRHWTGRDAAPDIALVLRPSNPLDPEALAAAVRDVVQRHPALRTEIVPGGAWPVQRPARAWPALEVLPGGADLDGRLRMLAGERSAPAFRVRLLTDGAGAQALLLTASYLFVDEWSVVPLVGDLNAAYAARVAGRAPGGEPLPVSYADYALWAHEVLGDPADPTSLAARQLGYWREALRGVPVEVEIATDRPRPAAPTGRGDVVAFRLDEDLHRGVDALARWTGTSMFMVLQAALAALLTGGGAGTDLPIGTLAAGRTEDALAGLVGCFVNTLVLRTDTAGDPSFAELLRRVRETDLRAFDHADVPIGDVLAAAGLDATHPRVMVVHHEEATLPGGLGDLDEVPTGAATADLTLSFYEPRGDAPVHCDLIYRTDLFDRATAERLTTDLLAVLGAAVGDPHRPLSDITKERTS</sequence>
<evidence type="ECO:0000256" key="3">
    <source>
        <dbReference type="ARBA" id="ARBA00022450"/>
    </source>
</evidence>
<feature type="domain" description="Carrier" evidence="8">
    <location>
        <begin position="4958"/>
        <end position="5033"/>
    </location>
</feature>
<dbReference type="CDD" id="cd05930">
    <property type="entry name" value="A_NRPS"/>
    <property type="match status" value="3"/>
</dbReference>
<evidence type="ECO:0000259" key="8">
    <source>
        <dbReference type="PROSITE" id="PS50075"/>
    </source>
</evidence>
<dbReference type="NCBIfam" id="TIGR01733">
    <property type="entry name" value="AA-adenyl-dom"/>
    <property type="match status" value="4"/>
</dbReference>
<dbReference type="SMART" id="SM00823">
    <property type="entry name" value="PKS_PP"/>
    <property type="match status" value="4"/>
</dbReference>
<accession>A0A8J7KEQ4</accession>
<dbReference type="Pfam" id="PF00668">
    <property type="entry name" value="Condensation"/>
    <property type="match status" value="7"/>
</dbReference>
<evidence type="ECO:0000313" key="9">
    <source>
        <dbReference type="EMBL" id="MBG6135255.1"/>
    </source>
</evidence>
<dbReference type="InterPro" id="IPR036736">
    <property type="entry name" value="ACP-like_sf"/>
</dbReference>
<dbReference type="CDD" id="cd17646">
    <property type="entry name" value="A_NRPS_AB3403-like"/>
    <property type="match status" value="1"/>
</dbReference>
<dbReference type="Gene3D" id="3.30.300.30">
    <property type="match status" value="4"/>
</dbReference>
<dbReference type="NCBIfam" id="TIGR01720">
    <property type="entry name" value="NRPS-para261"/>
    <property type="match status" value="2"/>
</dbReference>
<dbReference type="PANTHER" id="PTHR45527">
    <property type="entry name" value="NONRIBOSOMAL PEPTIDE SYNTHETASE"/>
    <property type="match status" value="1"/>
</dbReference>
<proteinExistence type="inferred from homology"/>
<dbReference type="GO" id="GO:0072330">
    <property type="term" value="P:monocarboxylic acid biosynthetic process"/>
    <property type="evidence" value="ECO:0007669"/>
    <property type="project" value="UniProtKB-ARBA"/>
</dbReference>
<gene>
    <name evidence="9" type="ORF">IW245_001449</name>
</gene>
<reference evidence="9" key="1">
    <citation type="submission" date="2020-11" db="EMBL/GenBank/DDBJ databases">
        <title>Sequencing the genomes of 1000 actinobacteria strains.</title>
        <authorList>
            <person name="Klenk H.-P."/>
        </authorList>
    </citation>
    <scope>NUCLEOTIDE SEQUENCE</scope>
    <source>
        <strain evidence="9">DSM 45356</strain>
    </source>
</reference>
<evidence type="ECO:0000256" key="1">
    <source>
        <dbReference type="ARBA" id="ARBA00001957"/>
    </source>
</evidence>
<keyword evidence="4" id="KW-0597">Phosphoprotein</keyword>
<feature type="domain" description="Carrier" evidence="8">
    <location>
        <begin position="2375"/>
        <end position="2449"/>
    </location>
</feature>
<feature type="domain" description="Carrier" evidence="8">
    <location>
        <begin position="893"/>
        <end position="967"/>
    </location>
</feature>
<dbReference type="InterPro" id="IPR001242">
    <property type="entry name" value="Condensation_dom"/>
</dbReference>
<dbReference type="FunFam" id="2.30.38.10:FF:000001">
    <property type="entry name" value="Non-ribosomal peptide synthetase PvdI"/>
    <property type="match status" value="2"/>
</dbReference>
<evidence type="ECO:0000256" key="4">
    <source>
        <dbReference type="ARBA" id="ARBA00022553"/>
    </source>
</evidence>
<comment type="cofactor">
    <cofactor evidence="1">
        <name>pantetheine 4'-phosphate</name>
        <dbReference type="ChEBI" id="CHEBI:47942"/>
    </cofactor>
</comment>
<dbReference type="GO" id="GO:0044550">
    <property type="term" value="P:secondary metabolite biosynthetic process"/>
    <property type="evidence" value="ECO:0007669"/>
    <property type="project" value="UniProtKB-ARBA"/>
</dbReference>
<dbReference type="InterPro" id="IPR009081">
    <property type="entry name" value="PP-bd_ACP"/>
</dbReference>